<dbReference type="GO" id="GO:0008168">
    <property type="term" value="F:methyltransferase activity"/>
    <property type="evidence" value="ECO:0007669"/>
    <property type="project" value="UniProtKB-KW"/>
</dbReference>
<accession>A0A3B0RMF7</accession>
<proteinExistence type="predicted"/>
<dbReference type="PANTHER" id="PTHR20974">
    <property type="entry name" value="UPF0585 PROTEIN CG18661"/>
    <property type="match status" value="1"/>
</dbReference>
<protein>
    <submittedName>
        <fullName evidence="1">SAM-dependent methyltransferases</fullName>
    </submittedName>
</protein>
<keyword evidence="1" id="KW-0808">Transferase</keyword>
<feature type="non-terminal residue" evidence="1">
    <location>
        <position position="1"/>
    </location>
</feature>
<sequence>HAIDVTASDWGVEAGALFDGVVSFNMIHIAPFAAATGLFAGAGRVLKRGGVLFLYGPFARAGVHTAPSNEAFDASLKSRDGRWGVRDLEHDLAPLAQKNAFVREAIVAMPANNLCVVFRKQ</sequence>
<organism evidence="1">
    <name type="scientific">hydrothermal vent metagenome</name>
    <dbReference type="NCBI Taxonomy" id="652676"/>
    <lineage>
        <taxon>unclassified sequences</taxon>
        <taxon>metagenomes</taxon>
        <taxon>ecological metagenomes</taxon>
    </lineage>
</organism>
<dbReference type="EMBL" id="UOEH01000100">
    <property type="protein sequence ID" value="VAV92852.1"/>
    <property type="molecule type" value="Genomic_DNA"/>
</dbReference>
<evidence type="ECO:0000313" key="1">
    <source>
        <dbReference type="EMBL" id="VAV92852.1"/>
    </source>
</evidence>
<dbReference type="SUPFAM" id="SSF53335">
    <property type="entry name" value="S-adenosyl-L-methionine-dependent methyltransferases"/>
    <property type="match status" value="1"/>
</dbReference>
<dbReference type="InterPro" id="IPR029063">
    <property type="entry name" value="SAM-dependent_MTases_sf"/>
</dbReference>
<keyword evidence="1" id="KW-0489">Methyltransferase</keyword>
<dbReference type="Gene3D" id="3.40.50.150">
    <property type="entry name" value="Vaccinia Virus protein VP39"/>
    <property type="match status" value="1"/>
</dbReference>
<gene>
    <name evidence="1" type="ORF">MNBD_ALPHA05-580</name>
</gene>
<reference evidence="1" key="1">
    <citation type="submission" date="2018-06" db="EMBL/GenBank/DDBJ databases">
        <authorList>
            <person name="Zhirakovskaya E."/>
        </authorList>
    </citation>
    <scope>NUCLEOTIDE SEQUENCE</scope>
</reference>
<dbReference type="GO" id="GO:0032259">
    <property type="term" value="P:methylation"/>
    <property type="evidence" value="ECO:0007669"/>
    <property type="project" value="UniProtKB-KW"/>
</dbReference>
<dbReference type="AlphaFoldDB" id="A0A3B0RMF7"/>
<dbReference type="InterPro" id="IPR010342">
    <property type="entry name" value="DUF938"/>
</dbReference>
<dbReference type="PANTHER" id="PTHR20974:SF0">
    <property type="entry name" value="UPF0585 PROTEIN CG18661"/>
    <property type="match status" value="1"/>
</dbReference>
<name>A0A3B0RMF7_9ZZZZ</name>
<dbReference type="Pfam" id="PF06080">
    <property type="entry name" value="DUF938"/>
    <property type="match status" value="1"/>
</dbReference>